<dbReference type="STRING" id="1660074.CVIC8964_0838"/>
<dbReference type="AlphaFoldDB" id="A0A1X9T167"/>
<keyword evidence="1" id="KW-1133">Transmembrane helix</keyword>
<sequence>MKKAFSLLEMILAIVVGTILIGVIIQIYHSLHSNYLKSLAITRLESNAINTMLIIENYLQQSIKESISIKNNNQILPLDSTANSDEFIWFNQSLDCRQNSSSKFNWSGYVDINDIKITSDLINLISPLSIFKSSQKDSIISNLNFNNNDIRIIFKGSDNIYQNAYKILDANSDKITIKRENQPLFISEIYYLSHNLISLKLQNNTLYLREFSPNNLNIPIRSNILANNISSFNIKQSGANTIFRLCLFDINDVELCKSSSI</sequence>
<evidence type="ECO:0000313" key="2">
    <source>
        <dbReference type="EMBL" id="ARR02250.1"/>
    </source>
</evidence>
<dbReference type="Proteomes" id="UP000194265">
    <property type="component" value="Chromosome"/>
</dbReference>
<keyword evidence="1" id="KW-0812">Transmembrane</keyword>
<feature type="transmembrane region" description="Helical" evidence="1">
    <location>
        <begin position="7"/>
        <end position="28"/>
    </location>
</feature>
<name>A0A1X9T167_9BACT</name>
<gene>
    <name evidence="2" type="ORF">CVIC8964_0838</name>
</gene>
<evidence type="ECO:0000313" key="3">
    <source>
        <dbReference type="Proteomes" id="UP000194265"/>
    </source>
</evidence>
<protein>
    <submittedName>
        <fullName evidence="2">Uncharacterized protein</fullName>
    </submittedName>
</protein>
<dbReference type="OrthoDB" id="5363106at2"/>
<accession>A0A1X9T167</accession>
<evidence type="ECO:0000256" key="1">
    <source>
        <dbReference type="SAM" id="Phobius"/>
    </source>
</evidence>
<keyword evidence="1" id="KW-0472">Membrane</keyword>
<dbReference type="EMBL" id="CP018791">
    <property type="protein sequence ID" value="ARR02250.1"/>
    <property type="molecule type" value="Genomic_DNA"/>
</dbReference>
<dbReference type="RefSeq" id="WP_086333688.1">
    <property type="nucleotide sequence ID" value="NZ_CP018791.1"/>
</dbReference>
<organism evidence="2 3">
    <name type="scientific">Campylobacter vicugnae</name>
    <dbReference type="NCBI Taxonomy" id="1660076"/>
    <lineage>
        <taxon>Bacteria</taxon>
        <taxon>Pseudomonadati</taxon>
        <taxon>Campylobacterota</taxon>
        <taxon>Epsilonproteobacteria</taxon>
        <taxon>Campylobacterales</taxon>
        <taxon>Campylobacteraceae</taxon>
        <taxon>Campylobacter</taxon>
    </lineage>
</organism>
<proteinExistence type="predicted"/>
<reference evidence="2 3" key="1">
    <citation type="journal article" date="2017" name="Genome Biol. Evol.">
        <title>Comparative Genomic Analysis Identifies a Campylobacter Clade Deficient in Selenium Metabolism.</title>
        <authorList>
            <person name="Miller W.G."/>
            <person name="Yee E."/>
            <person name="Lopes B.S."/>
            <person name="Chapman M.H."/>
            <person name="Huynh S."/>
            <person name="Bono J.L."/>
            <person name="Parker C.T."/>
            <person name="Strachan N.J.C."/>
            <person name="Forbes K.J."/>
        </authorList>
    </citation>
    <scope>NUCLEOTIDE SEQUENCE [LARGE SCALE GENOMIC DNA]</scope>
    <source>
        <strain evidence="2 3">RM8964</strain>
    </source>
</reference>